<dbReference type="EMBL" id="JACGWJ010000103">
    <property type="protein sequence ID" value="KAL0294986.1"/>
    <property type="molecule type" value="Genomic_DNA"/>
</dbReference>
<dbReference type="GO" id="GO:0016887">
    <property type="term" value="F:ATP hydrolysis activity"/>
    <property type="evidence" value="ECO:0007669"/>
    <property type="project" value="InterPro"/>
</dbReference>
<accession>A0AAW2JMU7</accession>
<evidence type="ECO:0000256" key="4">
    <source>
        <dbReference type="ARBA" id="ARBA00023186"/>
    </source>
</evidence>
<evidence type="ECO:0000256" key="1">
    <source>
        <dbReference type="ARBA" id="ARBA00008239"/>
    </source>
</evidence>
<name>A0AAW2JMU7_SESRA</name>
<dbReference type="GO" id="GO:0140662">
    <property type="term" value="F:ATP-dependent protein folding chaperone"/>
    <property type="evidence" value="ECO:0007669"/>
    <property type="project" value="InterPro"/>
</dbReference>
<dbReference type="AlphaFoldDB" id="A0AAW2JMU7"/>
<evidence type="ECO:0000256" key="3">
    <source>
        <dbReference type="ARBA" id="ARBA00022840"/>
    </source>
</evidence>
<comment type="similarity">
    <text evidence="1">Belongs to the heat shock protein 90 family.</text>
</comment>
<proteinExistence type="inferred from homology"/>
<evidence type="ECO:0000256" key="2">
    <source>
        <dbReference type="ARBA" id="ARBA00022741"/>
    </source>
</evidence>
<evidence type="ECO:0000313" key="5">
    <source>
        <dbReference type="EMBL" id="KAL0294986.1"/>
    </source>
</evidence>
<gene>
    <name evidence="5" type="ORF">Sradi_6858000</name>
</gene>
<dbReference type="InterPro" id="IPR001404">
    <property type="entry name" value="Hsp90_fam"/>
</dbReference>
<keyword evidence="2" id="KW-0547">Nucleotide-binding</keyword>
<keyword evidence="4" id="KW-0143">Chaperone</keyword>
<reference evidence="5" key="2">
    <citation type="journal article" date="2024" name="Plant">
        <title>Genomic evolution and insights into agronomic trait innovations of Sesamum species.</title>
        <authorList>
            <person name="Miao H."/>
            <person name="Wang L."/>
            <person name="Qu L."/>
            <person name="Liu H."/>
            <person name="Sun Y."/>
            <person name="Le M."/>
            <person name="Wang Q."/>
            <person name="Wei S."/>
            <person name="Zheng Y."/>
            <person name="Lin W."/>
            <person name="Duan Y."/>
            <person name="Cao H."/>
            <person name="Xiong S."/>
            <person name="Wang X."/>
            <person name="Wei L."/>
            <person name="Li C."/>
            <person name="Ma Q."/>
            <person name="Ju M."/>
            <person name="Zhao R."/>
            <person name="Li G."/>
            <person name="Mu C."/>
            <person name="Tian Q."/>
            <person name="Mei H."/>
            <person name="Zhang T."/>
            <person name="Gao T."/>
            <person name="Zhang H."/>
        </authorList>
    </citation>
    <scope>NUCLEOTIDE SEQUENCE</scope>
    <source>
        <strain evidence="5">G02</strain>
    </source>
</reference>
<sequence length="61" mass="6810">QGEIFLRELISNASDALDKIRFENLTDKSKLDAQPELFIHIVPDLAIVPIVHQVSLGNQAK</sequence>
<reference evidence="5" key="1">
    <citation type="submission" date="2020-06" db="EMBL/GenBank/DDBJ databases">
        <authorList>
            <person name="Li T."/>
            <person name="Hu X."/>
            <person name="Zhang T."/>
            <person name="Song X."/>
            <person name="Zhang H."/>
            <person name="Dai N."/>
            <person name="Sheng W."/>
            <person name="Hou X."/>
            <person name="Wei L."/>
        </authorList>
    </citation>
    <scope>NUCLEOTIDE SEQUENCE</scope>
    <source>
        <strain evidence="5">G02</strain>
        <tissue evidence="5">Leaf</tissue>
    </source>
</reference>
<dbReference type="InterPro" id="IPR036890">
    <property type="entry name" value="HATPase_C_sf"/>
</dbReference>
<dbReference type="PANTHER" id="PTHR11528">
    <property type="entry name" value="HEAT SHOCK PROTEIN 90 FAMILY MEMBER"/>
    <property type="match status" value="1"/>
</dbReference>
<protein>
    <submittedName>
        <fullName evidence="5">Heat shock protein 81-1</fullName>
    </submittedName>
</protein>
<dbReference type="Gene3D" id="3.30.565.10">
    <property type="entry name" value="Histidine kinase-like ATPase, C-terminal domain"/>
    <property type="match status" value="1"/>
</dbReference>
<dbReference type="GO" id="GO:0005524">
    <property type="term" value="F:ATP binding"/>
    <property type="evidence" value="ECO:0007669"/>
    <property type="project" value="UniProtKB-KW"/>
</dbReference>
<keyword evidence="3" id="KW-0067">ATP-binding</keyword>
<dbReference type="SUPFAM" id="SSF55874">
    <property type="entry name" value="ATPase domain of HSP90 chaperone/DNA topoisomerase II/histidine kinase"/>
    <property type="match status" value="1"/>
</dbReference>
<feature type="non-terminal residue" evidence="5">
    <location>
        <position position="1"/>
    </location>
</feature>
<keyword evidence="5" id="KW-0346">Stress response</keyword>
<comment type="caution">
    <text evidence="5">The sequence shown here is derived from an EMBL/GenBank/DDBJ whole genome shotgun (WGS) entry which is preliminary data.</text>
</comment>
<organism evidence="5">
    <name type="scientific">Sesamum radiatum</name>
    <name type="common">Black benniseed</name>
    <dbReference type="NCBI Taxonomy" id="300843"/>
    <lineage>
        <taxon>Eukaryota</taxon>
        <taxon>Viridiplantae</taxon>
        <taxon>Streptophyta</taxon>
        <taxon>Embryophyta</taxon>
        <taxon>Tracheophyta</taxon>
        <taxon>Spermatophyta</taxon>
        <taxon>Magnoliopsida</taxon>
        <taxon>eudicotyledons</taxon>
        <taxon>Gunneridae</taxon>
        <taxon>Pentapetalae</taxon>
        <taxon>asterids</taxon>
        <taxon>lamiids</taxon>
        <taxon>Lamiales</taxon>
        <taxon>Pedaliaceae</taxon>
        <taxon>Sesamum</taxon>
    </lineage>
</organism>
<dbReference type="GO" id="GO:0051082">
    <property type="term" value="F:unfolded protein binding"/>
    <property type="evidence" value="ECO:0007669"/>
    <property type="project" value="InterPro"/>
</dbReference>